<dbReference type="Gene3D" id="2.40.100.10">
    <property type="entry name" value="Cyclophilin-like"/>
    <property type="match status" value="1"/>
</dbReference>
<keyword evidence="3" id="KW-0732">Signal</keyword>
<feature type="chain" id="PRO_5040531171" description="Peptidyl-prolyl cis-trans isomerase" evidence="3">
    <location>
        <begin position="21"/>
        <end position="257"/>
    </location>
</feature>
<comment type="subcellular location">
    <subcellularLocation>
        <location evidence="1">Nucleus</location>
    </subcellularLocation>
</comment>
<keyword evidence="3" id="KW-0697">Rotamase</keyword>
<evidence type="ECO:0000313" key="6">
    <source>
        <dbReference type="EMBL" id="CAB9499908.1"/>
    </source>
</evidence>
<evidence type="ECO:0000256" key="4">
    <source>
        <dbReference type="SAM" id="MobiDB-lite"/>
    </source>
</evidence>
<organism evidence="6 7">
    <name type="scientific">Seminavis robusta</name>
    <dbReference type="NCBI Taxonomy" id="568900"/>
    <lineage>
        <taxon>Eukaryota</taxon>
        <taxon>Sar</taxon>
        <taxon>Stramenopiles</taxon>
        <taxon>Ochrophyta</taxon>
        <taxon>Bacillariophyta</taxon>
        <taxon>Bacillariophyceae</taxon>
        <taxon>Bacillariophycidae</taxon>
        <taxon>Naviculales</taxon>
        <taxon>Naviculaceae</taxon>
        <taxon>Seminavis</taxon>
    </lineage>
</organism>
<dbReference type="PROSITE" id="PS50072">
    <property type="entry name" value="CSA_PPIASE_2"/>
    <property type="match status" value="1"/>
</dbReference>
<dbReference type="AlphaFoldDB" id="A0A9N8DBE4"/>
<dbReference type="OrthoDB" id="45365at2759"/>
<dbReference type="PRINTS" id="PR00153">
    <property type="entry name" value="CSAPPISMRASE"/>
</dbReference>
<feature type="domain" description="PPIase cyclophilin-type" evidence="5">
    <location>
        <begin position="33"/>
        <end position="164"/>
    </location>
</feature>
<dbReference type="Proteomes" id="UP001153069">
    <property type="component" value="Unassembled WGS sequence"/>
</dbReference>
<comment type="catalytic activity">
    <reaction evidence="3">
        <text>[protein]-peptidylproline (omega=180) = [protein]-peptidylproline (omega=0)</text>
        <dbReference type="Rhea" id="RHEA:16237"/>
        <dbReference type="Rhea" id="RHEA-COMP:10747"/>
        <dbReference type="Rhea" id="RHEA-COMP:10748"/>
        <dbReference type="ChEBI" id="CHEBI:83833"/>
        <dbReference type="ChEBI" id="CHEBI:83834"/>
        <dbReference type="EC" id="5.2.1.8"/>
    </reaction>
</comment>
<comment type="caution">
    <text evidence="6">The sequence shown here is derived from an EMBL/GenBank/DDBJ whole genome shotgun (WGS) entry which is preliminary data.</text>
</comment>
<dbReference type="PANTHER" id="PTHR45625:SF6">
    <property type="entry name" value="SPLICEOSOME-ASSOCIATED PROTEIN CWC27 HOMOLOG"/>
    <property type="match status" value="1"/>
</dbReference>
<evidence type="ECO:0000259" key="5">
    <source>
        <dbReference type="PROSITE" id="PS50072"/>
    </source>
</evidence>
<evidence type="ECO:0000313" key="7">
    <source>
        <dbReference type="Proteomes" id="UP001153069"/>
    </source>
</evidence>
<protein>
    <recommendedName>
        <fullName evidence="3">Peptidyl-prolyl cis-trans isomerase</fullName>
        <shortName evidence="3">PPIase</shortName>
        <ecNumber evidence="3">5.2.1.8</ecNumber>
    </recommendedName>
</protein>
<feature type="region of interest" description="Disordered" evidence="4">
    <location>
        <begin position="214"/>
        <end position="257"/>
    </location>
</feature>
<feature type="signal peptide" evidence="3">
    <location>
        <begin position="1"/>
        <end position="20"/>
    </location>
</feature>
<keyword evidence="3 6" id="KW-0413">Isomerase</keyword>
<sequence>MLLFSTSCLVFVASVCIILAGEVVLAKSEYETEIALVTCGTTKGEFEMTFFRDWSPNGYDRAVELFKGGFYDHSHFFRVVPRFLCQFGISYTDNAALKSKGMKQIRDDPLQKSVHFEQGTISYAGSGPNSRTSHLFISFMKSGQFGSNPWETPIGKVTKGYDEVVAKFYAGYGDMPPWGKGPQQQPIYDGPHYIEDNFPKLDKFLTCKVETKVTKGSNVPPVSEPDIDEEDPYGFADTSDSRDEESDDSDDAGHDEL</sequence>
<name>A0A9N8DBE4_9STRA</name>
<evidence type="ECO:0000256" key="2">
    <source>
        <dbReference type="ARBA" id="ARBA00023242"/>
    </source>
</evidence>
<accession>A0A9N8DBE4</accession>
<proteinExistence type="inferred from homology"/>
<dbReference type="EC" id="5.2.1.8" evidence="3"/>
<dbReference type="PANTHER" id="PTHR45625">
    <property type="entry name" value="PEPTIDYL-PROLYL CIS-TRANS ISOMERASE-RELATED"/>
    <property type="match status" value="1"/>
</dbReference>
<keyword evidence="7" id="KW-1185">Reference proteome</keyword>
<dbReference type="SUPFAM" id="SSF50891">
    <property type="entry name" value="Cyclophilin-like"/>
    <property type="match status" value="1"/>
</dbReference>
<dbReference type="InterPro" id="IPR002130">
    <property type="entry name" value="Cyclophilin-type_PPIase_dom"/>
</dbReference>
<dbReference type="GO" id="GO:0071013">
    <property type="term" value="C:catalytic step 2 spliceosome"/>
    <property type="evidence" value="ECO:0007669"/>
    <property type="project" value="TreeGrafter"/>
</dbReference>
<dbReference type="Pfam" id="PF00160">
    <property type="entry name" value="Pro_isomerase"/>
    <property type="match status" value="1"/>
</dbReference>
<comment type="similarity">
    <text evidence="3">Belongs to the cyclophilin-type PPIase family.</text>
</comment>
<evidence type="ECO:0000256" key="3">
    <source>
        <dbReference type="RuleBase" id="RU363019"/>
    </source>
</evidence>
<dbReference type="InterPro" id="IPR029000">
    <property type="entry name" value="Cyclophilin-like_dom_sf"/>
</dbReference>
<gene>
    <name evidence="6" type="ORF">SEMRO_71_G039520.1</name>
</gene>
<comment type="function">
    <text evidence="3">PPIases accelerate the folding of proteins. It catalyzes the cis-trans isomerization of proline imidic peptide bonds in oligopeptides.</text>
</comment>
<evidence type="ECO:0000256" key="1">
    <source>
        <dbReference type="ARBA" id="ARBA00004123"/>
    </source>
</evidence>
<dbReference type="InterPro" id="IPR044666">
    <property type="entry name" value="Cyclophilin_A-like"/>
</dbReference>
<reference evidence="6" key="1">
    <citation type="submission" date="2020-06" db="EMBL/GenBank/DDBJ databases">
        <authorList>
            <consortium name="Plant Systems Biology data submission"/>
        </authorList>
    </citation>
    <scope>NUCLEOTIDE SEQUENCE</scope>
    <source>
        <strain evidence="6">D6</strain>
    </source>
</reference>
<keyword evidence="2" id="KW-0539">Nucleus</keyword>
<dbReference type="GO" id="GO:0003755">
    <property type="term" value="F:peptidyl-prolyl cis-trans isomerase activity"/>
    <property type="evidence" value="ECO:0007669"/>
    <property type="project" value="UniProtKB-UniRule"/>
</dbReference>
<dbReference type="EMBL" id="CAICTM010000070">
    <property type="protein sequence ID" value="CAB9499908.1"/>
    <property type="molecule type" value="Genomic_DNA"/>
</dbReference>